<comment type="cofactor">
    <cofactor evidence="1 10">
        <name>Mg(2+)</name>
        <dbReference type="ChEBI" id="CHEBI:18420"/>
    </cofactor>
</comment>
<evidence type="ECO:0000256" key="9">
    <source>
        <dbReference type="ARBA" id="ARBA00048995"/>
    </source>
</evidence>
<comment type="function">
    <text evidence="2 10">Forms oxaloacetate, a four-carbon dicarboxylic acid source for the tricarboxylic acid cycle.</text>
</comment>
<evidence type="ECO:0000256" key="12">
    <source>
        <dbReference type="PROSITE-ProRule" id="PRU10112"/>
    </source>
</evidence>
<dbReference type="AlphaFoldDB" id="A0A5C6DCG1"/>
<dbReference type="GO" id="GO:0000287">
    <property type="term" value="F:magnesium ion binding"/>
    <property type="evidence" value="ECO:0007669"/>
    <property type="project" value="UniProtKB-UniRule"/>
</dbReference>
<evidence type="ECO:0000256" key="11">
    <source>
        <dbReference type="PROSITE-ProRule" id="PRU10111"/>
    </source>
</evidence>
<dbReference type="GO" id="GO:0005829">
    <property type="term" value="C:cytosol"/>
    <property type="evidence" value="ECO:0007669"/>
    <property type="project" value="TreeGrafter"/>
</dbReference>
<keyword evidence="7 10" id="KW-0456">Lyase</keyword>
<keyword evidence="8 10" id="KW-0120">Carbon dioxide fixation</keyword>
<evidence type="ECO:0000313" key="14">
    <source>
        <dbReference type="Proteomes" id="UP000319143"/>
    </source>
</evidence>
<dbReference type="InterPro" id="IPR022805">
    <property type="entry name" value="PEP_COase_bac/pln-type"/>
</dbReference>
<comment type="caution">
    <text evidence="13">The sequence shown here is derived from an EMBL/GenBank/DDBJ whole genome shotgun (WGS) entry which is preliminary data.</text>
</comment>
<dbReference type="GO" id="GO:0008964">
    <property type="term" value="F:phosphoenolpyruvate carboxylase activity"/>
    <property type="evidence" value="ECO:0007669"/>
    <property type="project" value="UniProtKB-UniRule"/>
</dbReference>
<keyword evidence="6 10" id="KW-0460">Magnesium</keyword>
<evidence type="ECO:0000256" key="10">
    <source>
        <dbReference type="HAMAP-Rule" id="MF_00595"/>
    </source>
</evidence>
<dbReference type="InterPro" id="IPR018129">
    <property type="entry name" value="PEP_COase_Lys_AS"/>
</dbReference>
<dbReference type="InterPro" id="IPR033129">
    <property type="entry name" value="PEPCASE_His_AS"/>
</dbReference>
<dbReference type="PROSITE" id="PS00393">
    <property type="entry name" value="PEPCASE_2"/>
    <property type="match status" value="1"/>
</dbReference>
<evidence type="ECO:0000256" key="2">
    <source>
        <dbReference type="ARBA" id="ARBA00003670"/>
    </source>
</evidence>
<reference evidence="13 14" key="1">
    <citation type="submission" date="2019-02" db="EMBL/GenBank/DDBJ databases">
        <title>Deep-cultivation of Planctomycetes and their phenomic and genomic characterization uncovers novel biology.</title>
        <authorList>
            <person name="Wiegand S."/>
            <person name="Jogler M."/>
            <person name="Boedeker C."/>
            <person name="Pinto D."/>
            <person name="Vollmers J."/>
            <person name="Rivas-Marin E."/>
            <person name="Kohn T."/>
            <person name="Peeters S.H."/>
            <person name="Heuer A."/>
            <person name="Rast P."/>
            <person name="Oberbeckmann S."/>
            <person name="Bunk B."/>
            <person name="Jeske O."/>
            <person name="Meyerdierks A."/>
            <person name="Storesund J.E."/>
            <person name="Kallscheuer N."/>
            <person name="Luecker S."/>
            <person name="Lage O.M."/>
            <person name="Pohl T."/>
            <person name="Merkel B.J."/>
            <person name="Hornburger P."/>
            <person name="Mueller R.-W."/>
            <person name="Bruemmer F."/>
            <person name="Labrenz M."/>
            <person name="Spormann A.M."/>
            <person name="Op Den Camp H."/>
            <person name="Overmann J."/>
            <person name="Amann R."/>
            <person name="Jetten M.S.M."/>
            <person name="Mascher T."/>
            <person name="Medema M.H."/>
            <person name="Devos D.P."/>
            <person name="Kaster A.-K."/>
            <person name="Ovreas L."/>
            <person name="Rohde M."/>
            <person name="Galperin M.Y."/>
            <person name="Jogler C."/>
        </authorList>
    </citation>
    <scope>NUCLEOTIDE SEQUENCE [LARGE SCALE GENOMIC DNA]</scope>
    <source>
        <strain evidence="13 14">Poly41</strain>
    </source>
</reference>
<dbReference type="PANTHER" id="PTHR30523">
    <property type="entry name" value="PHOSPHOENOLPYRUVATE CARBOXYLASE"/>
    <property type="match status" value="1"/>
</dbReference>
<dbReference type="HAMAP" id="MF_00595">
    <property type="entry name" value="PEPcase_type1"/>
    <property type="match status" value="1"/>
</dbReference>
<dbReference type="PRINTS" id="PR00150">
    <property type="entry name" value="PEPCARBXLASE"/>
</dbReference>
<dbReference type="SUPFAM" id="SSF51621">
    <property type="entry name" value="Phosphoenolpyruvate/pyruvate domain"/>
    <property type="match status" value="1"/>
</dbReference>
<dbReference type="OrthoDB" id="9768133at2"/>
<dbReference type="GO" id="GO:0006099">
    <property type="term" value="P:tricarboxylic acid cycle"/>
    <property type="evidence" value="ECO:0007669"/>
    <property type="project" value="InterPro"/>
</dbReference>
<keyword evidence="14" id="KW-1185">Reference proteome</keyword>
<comment type="similarity">
    <text evidence="3 10">Belongs to the PEPCase type 1 family.</text>
</comment>
<evidence type="ECO:0000256" key="6">
    <source>
        <dbReference type="ARBA" id="ARBA00022842"/>
    </source>
</evidence>
<dbReference type="Proteomes" id="UP000319143">
    <property type="component" value="Unassembled WGS sequence"/>
</dbReference>
<keyword evidence="13" id="KW-0670">Pyruvate</keyword>
<accession>A0A5C6DCG1</accession>
<dbReference type="NCBIfam" id="NF000584">
    <property type="entry name" value="PRK00009.1"/>
    <property type="match status" value="1"/>
</dbReference>
<dbReference type="Pfam" id="PF00311">
    <property type="entry name" value="PEPcase"/>
    <property type="match status" value="1"/>
</dbReference>
<dbReference type="EMBL" id="SJPV01000010">
    <property type="protein sequence ID" value="TWU33401.1"/>
    <property type="molecule type" value="Genomic_DNA"/>
</dbReference>
<gene>
    <name evidence="10 13" type="primary">ppc</name>
    <name evidence="13" type="ORF">Poly41_51550</name>
</gene>
<evidence type="ECO:0000256" key="7">
    <source>
        <dbReference type="ARBA" id="ARBA00023239"/>
    </source>
</evidence>
<evidence type="ECO:0000256" key="4">
    <source>
        <dbReference type="ARBA" id="ARBA00012305"/>
    </source>
</evidence>
<dbReference type="Gene3D" id="1.20.1440.90">
    <property type="entry name" value="Phosphoenolpyruvate/pyruvate domain"/>
    <property type="match status" value="1"/>
</dbReference>
<sequence>MPADLIPLSDKAKKRGAIVPTSRHDDRLRDEIAFLGEMLGDTIRQIAGDHAFEQLERLRKLSWERRTGASEAERRMAELIASLDQDTLRVVIRGFSVFLDLLNLSEDRQRVRVLRNRARDSFPEPRSESIRKAVVEWKALGKSPTEVQQLIDQLRVELVFTAHPTEAKRRSVREKLRRMRELLSDYDRDQLPTERARTERQIRGEIAKLWQTDFIRPWRPSVMQEVGRGLSFKPVLWNEVPQIMHEIRKSLTLSYGEAVKVHEPCLTFGSWIGGDRDGHPGVTAEVTRETFEWLRHAAFEFHLAACDELSNSLSLSQRQVKFAATLSDAIQSAINKWPHFETLLAAIPPGELCRRWLAVIRWRLQQTQALTLDESPCDEHDDADSATSADDAKFGSYDSPAALSADLDVLLDAIHHCPSGLYVADEVQMWHDRIATFGFHLAKLDVRQDSRQYAEVMNEILRVTGICESAEHLEESERQQVLRDSLKQQVPLEMQALSSQACETLELFRLLHRVVDDFGPDALGGHVISMTRWPSDVLTVLWLWEHTGESDQMVPAEGEYCLPIIPLFETIDDLQRAPEILSGMLRIDAYRSQVRRQNDHQTVMLGYSDSTKDGGYLSACWSLQKAQQQLVKIAEAEGVQLTFFHGRGGSLGRGGGPTARSILSLPSGTFGGSLRLTEQGEVLADRYDDAAIAHRHLEQVLWSSLVSSGRAVANEREQWSDTMEQLAEASFNHYRELVQQPDFVAFFRRATPVSGIEQLPIGSRPSRRRGGNSLSDLRAIPWVFSWTQCRLLIPAWYGLGWAVGVMAQEQAAAEWLKSMYQDWPFFRATIDNAELALAKTDLGIARQYEKLADDTESLREIAELISDEFVRSRDAVYMLTGKQELLDSTPWLKESIRVRNRYIDPLNMIQVELLRRSREFDEEDTGEDAEEIRHLTRLTINGLASGMRTSG</sequence>
<evidence type="ECO:0000313" key="13">
    <source>
        <dbReference type="EMBL" id="TWU33401.1"/>
    </source>
</evidence>
<name>A0A5C6DCG1_9BACT</name>
<comment type="catalytic activity">
    <reaction evidence="9 10">
        <text>oxaloacetate + phosphate = phosphoenolpyruvate + hydrogencarbonate</text>
        <dbReference type="Rhea" id="RHEA:28370"/>
        <dbReference type="ChEBI" id="CHEBI:16452"/>
        <dbReference type="ChEBI" id="CHEBI:17544"/>
        <dbReference type="ChEBI" id="CHEBI:43474"/>
        <dbReference type="ChEBI" id="CHEBI:58702"/>
        <dbReference type="EC" id="4.1.1.31"/>
    </reaction>
</comment>
<dbReference type="GO" id="GO:0006107">
    <property type="term" value="P:oxaloacetate metabolic process"/>
    <property type="evidence" value="ECO:0007669"/>
    <property type="project" value="UniProtKB-UniRule"/>
</dbReference>
<dbReference type="EC" id="4.1.1.31" evidence="4 10"/>
<feature type="active site" evidence="10 11">
    <location>
        <position position="163"/>
    </location>
</feature>
<feature type="active site" evidence="10 12">
    <location>
        <position position="612"/>
    </location>
</feature>
<dbReference type="InterPro" id="IPR021135">
    <property type="entry name" value="PEP_COase"/>
</dbReference>
<evidence type="ECO:0000256" key="3">
    <source>
        <dbReference type="ARBA" id="ARBA00008346"/>
    </source>
</evidence>
<evidence type="ECO:0000256" key="1">
    <source>
        <dbReference type="ARBA" id="ARBA00001946"/>
    </source>
</evidence>
<evidence type="ECO:0000256" key="8">
    <source>
        <dbReference type="ARBA" id="ARBA00023300"/>
    </source>
</evidence>
<proteinExistence type="inferred from homology"/>
<protein>
    <recommendedName>
        <fullName evidence="5 10">Phosphoenolpyruvate carboxylase</fullName>
        <shortName evidence="10">PEPC</shortName>
        <shortName evidence="10">PEPCase</shortName>
        <ecNumber evidence="4 10">4.1.1.31</ecNumber>
    </recommendedName>
</protein>
<organism evidence="13 14">
    <name type="scientific">Novipirellula artificiosorum</name>
    <dbReference type="NCBI Taxonomy" id="2528016"/>
    <lineage>
        <taxon>Bacteria</taxon>
        <taxon>Pseudomonadati</taxon>
        <taxon>Planctomycetota</taxon>
        <taxon>Planctomycetia</taxon>
        <taxon>Pirellulales</taxon>
        <taxon>Pirellulaceae</taxon>
        <taxon>Novipirellula</taxon>
    </lineage>
</organism>
<evidence type="ECO:0000256" key="5">
    <source>
        <dbReference type="ARBA" id="ARBA00022419"/>
    </source>
</evidence>
<dbReference type="PANTHER" id="PTHR30523:SF6">
    <property type="entry name" value="PHOSPHOENOLPYRUVATE CARBOXYLASE"/>
    <property type="match status" value="1"/>
</dbReference>
<comment type="subunit">
    <text evidence="10">Homotetramer.</text>
</comment>
<dbReference type="PROSITE" id="PS00781">
    <property type="entry name" value="PEPCASE_1"/>
    <property type="match status" value="1"/>
</dbReference>
<dbReference type="InterPro" id="IPR015813">
    <property type="entry name" value="Pyrv/PenolPyrv_kinase-like_dom"/>
</dbReference>
<dbReference type="GO" id="GO:0015977">
    <property type="term" value="P:carbon fixation"/>
    <property type="evidence" value="ECO:0007669"/>
    <property type="project" value="UniProtKB-UniRule"/>
</dbReference>